<evidence type="ECO:0000259" key="7">
    <source>
        <dbReference type="PROSITE" id="PS50158"/>
    </source>
</evidence>
<dbReference type="Pfam" id="PF22936">
    <property type="entry name" value="Pol_BBD"/>
    <property type="match status" value="1"/>
</dbReference>
<dbReference type="InterPro" id="IPR054722">
    <property type="entry name" value="PolX-like_BBD"/>
</dbReference>
<dbReference type="InterPro" id="IPR001878">
    <property type="entry name" value="Znf_CCHC"/>
</dbReference>
<evidence type="ECO:0000256" key="6">
    <source>
        <dbReference type="SAM" id="MobiDB-lite"/>
    </source>
</evidence>
<dbReference type="SUPFAM" id="SSF53098">
    <property type="entry name" value="Ribonuclease H-like"/>
    <property type="match status" value="1"/>
</dbReference>
<dbReference type="GO" id="GO:0008270">
    <property type="term" value="F:zinc ion binding"/>
    <property type="evidence" value="ECO:0007669"/>
    <property type="project" value="UniProtKB-KW"/>
</dbReference>
<evidence type="ECO:0000256" key="4">
    <source>
        <dbReference type="ARBA" id="ARBA00022801"/>
    </source>
</evidence>
<keyword evidence="1" id="KW-0645">Protease</keyword>
<reference evidence="9 10" key="1">
    <citation type="submission" date="2024-06" db="EMBL/GenBank/DDBJ databases">
        <title>A chromosome level genome sequence of Diviner's sage (Salvia divinorum).</title>
        <authorList>
            <person name="Ford S.A."/>
            <person name="Ro D.-K."/>
            <person name="Ness R.W."/>
            <person name="Phillips M.A."/>
        </authorList>
    </citation>
    <scope>NUCLEOTIDE SEQUENCE [LARGE SCALE GENOMIC DNA]</scope>
    <source>
        <strain evidence="9">SAF-2024a</strain>
        <tissue evidence="9">Leaf</tissue>
    </source>
</reference>
<sequence>MSTAKFEVEKFSGRNDFGLWRLKMKAILMQQGLWDILNARNASDEELDVIEEARRRDMQYKAYSTLILNLSKEETAAGVWAKLESLYMTKSLANRLHLKQKLLTFKITEGKSLLEQLEEFGKCIDDLENIDEEIKDEDKALMLLNSLPKSYEHFNDAMLLGRESKISYEEVYSALKLKNSQKSTVKPLDQAAESLYLKNAGKGLKKKYQKGQEKSGQGPEGRKETRSCHYCGKPGHLKKACFAWKRKQEQERGGGAETADVTQEVEGPEALNVLAGAAIEEFWIMDSGCTFHICSHRSWFQNLEMSQGSVILGNDQTCEVKGIGDINLKVLDGSIKILTGVRYIPKIKRNLISLGLLESKGCSFNSESGVLRVMKNSRVIFEARRKNSLYYLMAETLTGSVNSAQSSSLDFWHARLGHVGEKGIRQLEKQGAIEVSDSEGLKKCEPCILGKAKKLPFPSGRHTSTGPFMYVHSDLWGPSQVESLSGGKYFMSIIDDYSRKVWVYILKDKSQAFIRFQEWHNRYENERGSVLKCLRTDNGMEFLSGEFEEFCKLKGIKRHRTAPRNPQQNGVAERMNRTLLERVRCMLFASGLPNKFWAEAISTAAVLINKCPSSAISDETPDKRCYGSLGDYAALRTFGCAEYAHVKQNKLEPRARKCVMLGYPKGVKGYRLWCLEKGDQKIIITRDVTFAETEMPYRPRQTIVIDRSGIDLHSFEVGESSNAGGGDSDEDFGVTENPEQGGAQLDQLDRDDQTMYPDQPVQTGQVDQRPRRNVRLPSRFSDYDMSFFALCVAEVLLYTEPSSYEEAVKCKESQKWIKAMEEEIESLLKNGTWVLVTDPLTQKLISCKWIFKKKVEVGEVESIRFKARLVARGFTQVEGIDYTEVFSPVVKHTSIRMLLALTAQFDWELHQLDVKTAFLHGDLEETIYMVQPKGFVKAGEEKKVCLLKKSLYGLMQSSRQWNLKFHEHMVKMKFERSSFDSCVYVKKKGDKIIAYLLLYVDDILLAGVCKNETQAIKEELKFRFEMKDLGEAKRILGMDIFRDRKKRVLKLVQTDYVGKLIKKYQMEDTKSVSVPLASHFKLSKEQMPQTEEDRREMNLIPYTNIVGSIMYLMICTRPDVAHAISVASRYMSDLGKDHWKALKWILKYLRGSMKVGLQFGGGDWSENDDILEGFCDSNYAANLDNRKSHSGYIFTLYGTTISWKSNLQSVVALSTTEAEYISLTEATKEASWLQGILQDFGIQQDGSGRINVEKVPTEENASDMLTKALPIAKFKHCLELVGVVEC</sequence>
<dbReference type="InterPro" id="IPR039537">
    <property type="entry name" value="Retrotran_Ty1/copia-like"/>
</dbReference>
<dbReference type="Pfam" id="PF13976">
    <property type="entry name" value="gag_pre-integrs"/>
    <property type="match status" value="1"/>
</dbReference>
<feature type="region of interest" description="Disordered" evidence="6">
    <location>
        <begin position="207"/>
        <end position="227"/>
    </location>
</feature>
<evidence type="ECO:0000313" key="9">
    <source>
        <dbReference type="EMBL" id="KAL1536729.1"/>
    </source>
</evidence>
<organism evidence="9 10">
    <name type="scientific">Salvia divinorum</name>
    <name type="common">Maria pastora</name>
    <name type="synonym">Diviner's sage</name>
    <dbReference type="NCBI Taxonomy" id="28513"/>
    <lineage>
        <taxon>Eukaryota</taxon>
        <taxon>Viridiplantae</taxon>
        <taxon>Streptophyta</taxon>
        <taxon>Embryophyta</taxon>
        <taxon>Tracheophyta</taxon>
        <taxon>Spermatophyta</taxon>
        <taxon>Magnoliopsida</taxon>
        <taxon>eudicotyledons</taxon>
        <taxon>Gunneridae</taxon>
        <taxon>Pentapetalae</taxon>
        <taxon>asterids</taxon>
        <taxon>lamiids</taxon>
        <taxon>Lamiales</taxon>
        <taxon>Lamiaceae</taxon>
        <taxon>Nepetoideae</taxon>
        <taxon>Mentheae</taxon>
        <taxon>Salviinae</taxon>
        <taxon>Salvia</taxon>
        <taxon>Salvia subgen. Calosphace</taxon>
    </lineage>
</organism>
<dbReference type="InterPro" id="IPR001584">
    <property type="entry name" value="Integrase_cat-core"/>
</dbReference>
<keyword evidence="2" id="KW-0479">Metal-binding</keyword>
<keyword evidence="5" id="KW-0862">Zinc</keyword>
<dbReference type="Pfam" id="PF07727">
    <property type="entry name" value="RVT_2"/>
    <property type="match status" value="1"/>
</dbReference>
<dbReference type="Gene3D" id="3.30.420.10">
    <property type="entry name" value="Ribonuclease H-like superfamily/Ribonuclease H"/>
    <property type="match status" value="1"/>
</dbReference>
<dbReference type="PANTHER" id="PTHR42648:SF28">
    <property type="entry name" value="TRANSPOSON-ENCODED PROTEIN WITH RIBONUCLEASE H-LIKE AND RETROVIRUS ZINC FINGER-LIKE DOMAINS"/>
    <property type="match status" value="1"/>
</dbReference>
<dbReference type="Pfam" id="PF00665">
    <property type="entry name" value="rve"/>
    <property type="match status" value="1"/>
</dbReference>
<dbReference type="InterPro" id="IPR057670">
    <property type="entry name" value="SH3_retrovirus"/>
</dbReference>
<dbReference type="Pfam" id="PF14223">
    <property type="entry name" value="Retrotran_gag_2"/>
    <property type="match status" value="1"/>
</dbReference>
<dbReference type="InterPro" id="IPR013103">
    <property type="entry name" value="RVT_2"/>
</dbReference>
<evidence type="ECO:0000256" key="3">
    <source>
        <dbReference type="ARBA" id="ARBA00022750"/>
    </source>
</evidence>
<evidence type="ECO:0000256" key="2">
    <source>
        <dbReference type="ARBA" id="ARBA00022723"/>
    </source>
</evidence>
<evidence type="ECO:0000256" key="5">
    <source>
        <dbReference type="PROSITE-ProRule" id="PRU00047"/>
    </source>
</evidence>
<evidence type="ECO:0000256" key="1">
    <source>
        <dbReference type="ARBA" id="ARBA00022670"/>
    </source>
</evidence>
<dbReference type="InterPro" id="IPR012337">
    <property type="entry name" value="RNaseH-like_sf"/>
</dbReference>
<dbReference type="Pfam" id="PF25597">
    <property type="entry name" value="SH3_retrovirus"/>
    <property type="match status" value="1"/>
</dbReference>
<dbReference type="GO" id="GO:0004190">
    <property type="term" value="F:aspartic-type endopeptidase activity"/>
    <property type="evidence" value="ECO:0007669"/>
    <property type="project" value="UniProtKB-KW"/>
</dbReference>
<protein>
    <submittedName>
        <fullName evidence="9">ABC-type xenobiotic transporter</fullName>
    </submittedName>
</protein>
<gene>
    <name evidence="9" type="ORF">AAHA92_29330</name>
</gene>
<evidence type="ECO:0000259" key="8">
    <source>
        <dbReference type="PROSITE" id="PS50994"/>
    </source>
</evidence>
<dbReference type="PROSITE" id="PS50994">
    <property type="entry name" value="INTEGRASE"/>
    <property type="match status" value="1"/>
</dbReference>
<keyword evidence="10" id="KW-1185">Reference proteome</keyword>
<comment type="caution">
    <text evidence="9">The sequence shown here is derived from an EMBL/GenBank/DDBJ whole genome shotgun (WGS) entry which is preliminary data.</text>
</comment>
<dbReference type="Proteomes" id="UP001567538">
    <property type="component" value="Unassembled WGS sequence"/>
</dbReference>
<dbReference type="SUPFAM" id="SSF57756">
    <property type="entry name" value="Retrovirus zinc finger-like domains"/>
    <property type="match status" value="1"/>
</dbReference>
<keyword evidence="3" id="KW-0064">Aspartyl protease</keyword>
<dbReference type="InterPro" id="IPR036875">
    <property type="entry name" value="Znf_CCHC_sf"/>
</dbReference>
<dbReference type="InterPro" id="IPR025724">
    <property type="entry name" value="GAG-pre-integrase_dom"/>
</dbReference>
<dbReference type="CDD" id="cd09272">
    <property type="entry name" value="RNase_HI_RT_Ty1"/>
    <property type="match status" value="1"/>
</dbReference>
<name>A0ABD1FY22_SALDI</name>
<feature type="region of interest" description="Disordered" evidence="6">
    <location>
        <begin position="716"/>
        <end position="744"/>
    </location>
</feature>
<feature type="domain" description="CCHC-type" evidence="7">
    <location>
        <begin position="228"/>
        <end position="241"/>
    </location>
</feature>
<dbReference type="PROSITE" id="PS50158">
    <property type="entry name" value="ZF_CCHC"/>
    <property type="match status" value="1"/>
</dbReference>
<dbReference type="EMBL" id="JBEAFC010000011">
    <property type="protein sequence ID" value="KAL1536729.1"/>
    <property type="molecule type" value="Genomic_DNA"/>
</dbReference>
<keyword evidence="5" id="KW-0863">Zinc-finger</keyword>
<proteinExistence type="predicted"/>
<dbReference type="PANTHER" id="PTHR42648">
    <property type="entry name" value="TRANSPOSASE, PUTATIVE-RELATED"/>
    <property type="match status" value="1"/>
</dbReference>
<dbReference type="SUPFAM" id="SSF56672">
    <property type="entry name" value="DNA/RNA polymerases"/>
    <property type="match status" value="1"/>
</dbReference>
<dbReference type="GO" id="GO:0006508">
    <property type="term" value="P:proteolysis"/>
    <property type="evidence" value="ECO:0007669"/>
    <property type="project" value="UniProtKB-KW"/>
</dbReference>
<evidence type="ECO:0000313" key="10">
    <source>
        <dbReference type="Proteomes" id="UP001567538"/>
    </source>
</evidence>
<accession>A0ABD1FY22</accession>
<feature type="domain" description="Integrase catalytic" evidence="8">
    <location>
        <begin position="463"/>
        <end position="629"/>
    </location>
</feature>
<dbReference type="InterPro" id="IPR036397">
    <property type="entry name" value="RNaseH_sf"/>
</dbReference>
<keyword evidence="4" id="KW-0378">Hydrolase</keyword>
<dbReference type="InterPro" id="IPR043502">
    <property type="entry name" value="DNA/RNA_pol_sf"/>
</dbReference>